<keyword evidence="2" id="KW-1185">Reference proteome</keyword>
<evidence type="ECO:0000313" key="2">
    <source>
        <dbReference type="Proteomes" id="UP001170954"/>
    </source>
</evidence>
<accession>A0ABT7NQ33</accession>
<gene>
    <name evidence="1" type="ORF">HX018_13640</name>
</gene>
<protein>
    <submittedName>
        <fullName evidence="1">Uncharacterized protein</fullName>
    </submittedName>
</protein>
<dbReference type="RefSeq" id="WP_286651738.1">
    <property type="nucleotide sequence ID" value="NZ_JACAGK010000042.1"/>
</dbReference>
<dbReference type="SUPFAM" id="SSF51735">
    <property type="entry name" value="NAD(P)-binding Rossmann-fold domains"/>
    <property type="match status" value="1"/>
</dbReference>
<sequence>MEVIISGLNSYLGRRAMSNLHKEDFQVHGIVRDVDLFRARSTEELTGTLNKVDLLRKGKEFDEFKLHTNADLAIYITHVPDLGEMVNLNLEVITLSNFIELARRNGCNRIIYIARLMDKPFIHTIRSVLDSCGIAYTIVLKNLAIGKGSVLDRYMRQVLNSKYLPYDSALAKLKFSPISALDLLRWIYNVDWNKNFINEVIEIGGPNTLTVQEMFRLYRKNLFPNSPVKSIKLPHSIMSIFYKKFYHINSEDLVEFKRLMKREYPIDNSHWKQIILFSFTPLDQVISGG</sequence>
<name>A0ABT7NQ33_9SPHI</name>
<evidence type="ECO:0000313" key="1">
    <source>
        <dbReference type="EMBL" id="MDM1049280.1"/>
    </source>
</evidence>
<dbReference type="Proteomes" id="UP001170954">
    <property type="component" value="Unassembled WGS sequence"/>
</dbReference>
<organism evidence="1 2">
    <name type="scientific">Sphingobacterium hotanense</name>
    <dbReference type="NCBI Taxonomy" id="649196"/>
    <lineage>
        <taxon>Bacteria</taxon>
        <taxon>Pseudomonadati</taxon>
        <taxon>Bacteroidota</taxon>
        <taxon>Sphingobacteriia</taxon>
        <taxon>Sphingobacteriales</taxon>
        <taxon>Sphingobacteriaceae</taxon>
        <taxon>Sphingobacterium</taxon>
    </lineage>
</organism>
<reference evidence="1" key="2">
    <citation type="journal article" date="2022" name="Sci. Total Environ.">
        <title>Prevalence, transmission, and molecular epidemiology of tet(X)-positive bacteria among humans, animals, and environmental niches in China: An epidemiological, and genomic-based study.</title>
        <authorList>
            <person name="Dong N."/>
            <person name="Zeng Y."/>
            <person name="Cai C."/>
            <person name="Sun C."/>
            <person name="Lu J."/>
            <person name="Liu C."/>
            <person name="Zhou H."/>
            <person name="Sun Q."/>
            <person name="Shu L."/>
            <person name="Wang H."/>
            <person name="Wang Y."/>
            <person name="Wang S."/>
            <person name="Wu C."/>
            <person name="Chan E.W."/>
            <person name="Chen G."/>
            <person name="Shen Z."/>
            <person name="Chen S."/>
            <person name="Zhang R."/>
        </authorList>
    </citation>
    <scope>NUCLEOTIDE SEQUENCE</scope>
    <source>
        <strain evidence="1">R1692</strain>
    </source>
</reference>
<dbReference type="EMBL" id="JACAGK010000042">
    <property type="protein sequence ID" value="MDM1049280.1"/>
    <property type="molecule type" value="Genomic_DNA"/>
</dbReference>
<dbReference type="Gene3D" id="3.40.50.720">
    <property type="entry name" value="NAD(P)-binding Rossmann-like Domain"/>
    <property type="match status" value="1"/>
</dbReference>
<reference evidence="1" key="1">
    <citation type="submission" date="2020-06" db="EMBL/GenBank/DDBJ databases">
        <authorList>
            <person name="Dong N."/>
        </authorList>
    </citation>
    <scope>NUCLEOTIDE SEQUENCE</scope>
    <source>
        <strain evidence="1">R1692</strain>
    </source>
</reference>
<proteinExistence type="predicted"/>
<comment type="caution">
    <text evidence="1">The sequence shown here is derived from an EMBL/GenBank/DDBJ whole genome shotgun (WGS) entry which is preliminary data.</text>
</comment>
<dbReference type="InterPro" id="IPR036291">
    <property type="entry name" value="NAD(P)-bd_dom_sf"/>
</dbReference>